<dbReference type="AlphaFoldDB" id="A0A5B9W8X1"/>
<dbReference type="Gene3D" id="3.30.2020.30">
    <property type="match status" value="1"/>
</dbReference>
<keyword evidence="4" id="KW-0223">Dioxygenase</keyword>
<keyword evidence="1" id="KW-0479">Metal-binding</keyword>
<gene>
    <name evidence="4" type="ORF">OJF2_56330</name>
</gene>
<keyword evidence="5" id="KW-1185">Reference proteome</keyword>
<keyword evidence="2" id="KW-0408">Iron</keyword>
<dbReference type="EMBL" id="CP042997">
    <property type="protein sequence ID" value="QEH37048.1"/>
    <property type="molecule type" value="Genomic_DNA"/>
</dbReference>
<dbReference type="GO" id="GO:0046872">
    <property type="term" value="F:metal ion binding"/>
    <property type="evidence" value="ECO:0007669"/>
    <property type="project" value="UniProtKB-KW"/>
</dbReference>
<dbReference type="Pfam" id="PF06155">
    <property type="entry name" value="GBBH-like_N"/>
    <property type="match status" value="1"/>
</dbReference>
<evidence type="ECO:0000256" key="2">
    <source>
        <dbReference type="ARBA" id="ARBA00023004"/>
    </source>
</evidence>
<name>A0A5B9W8X1_9BACT</name>
<sequence length="102" mass="11668">MIDPPSNIRALQGEQTLEIHWHDGRVDRLPYRFLRAECPCATCHHEWTGERLIDPESIRQDIRLDAMNPVGNYAVQLSWSDGHSSGLYTWESLREIGGRAPA</sequence>
<protein>
    <submittedName>
        <fullName evidence="4">Gamma-butyrobetaine dioxygenase</fullName>
        <ecNumber evidence="4">1.14.11.1</ecNumber>
    </submittedName>
</protein>
<dbReference type="EC" id="1.14.11.1" evidence="4"/>
<keyword evidence="4" id="KW-0560">Oxidoreductase</keyword>
<dbReference type="PANTHER" id="PTHR35303">
    <property type="entry name" value="OS02G0197800 PROTEIN"/>
    <property type="match status" value="1"/>
</dbReference>
<accession>A0A5B9W8X1</accession>
<evidence type="ECO:0000256" key="1">
    <source>
        <dbReference type="ARBA" id="ARBA00022723"/>
    </source>
</evidence>
<dbReference type="OrthoDB" id="9794178at2"/>
<evidence type="ECO:0000313" key="5">
    <source>
        <dbReference type="Proteomes" id="UP000324233"/>
    </source>
</evidence>
<dbReference type="RefSeq" id="WP_148596661.1">
    <property type="nucleotide sequence ID" value="NZ_CP042997.1"/>
</dbReference>
<evidence type="ECO:0000313" key="4">
    <source>
        <dbReference type="EMBL" id="QEH37048.1"/>
    </source>
</evidence>
<reference evidence="4 5" key="1">
    <citation type="submission" date="2019-08" db="EMBL/GenBank/DDBJ databases">
        <title>Deep-cultivation of Planctomycetes and their phenomic and genomic characterization uncovers novel biology.</title>
        <authorList>
            <person name="Wiegand S."/>
            <person name="Jogler M."/>
            <person name="Boedeker C."/>
            <person name="Pinto D."/>
            <person name="Vollmers J."/>
            <person name="Rivas-Marin E."/>
            <person name="Kohn T."/>
            <person name="Peeters S.H."/>
            <person name="Heuer A."/>
            <person name="Rast P."/>
            <person name="Oberbeckmann S."/>
            <person name="Bunk B."/>
            <person name="Jeske O."/>
            <person name="Meyerdierks A."/>
            <person name="Storesund J.E."/>
            <person name="Kallscheuer N."/>
            <person name="Luecker S."/>
            <person name="Lage O.M."/>
            <person name="Pohl T."/>
            <person name="Merkel B.J."/>
            <person name="Hornburger P."/>
            <person name="Mueller R.-W."/>
            <person name="Bruemmer F."/>
            <person name="Labrenz M."/>
            <person name="Spormann A.M."/>
            <person name="Op den Camp H."/>
            <person name="Overmann J."/>
            <person name="Amann R."/>
            <person name="Jetten M.S.M."/>
            <person name="Mascher T."/>
            <person name="Medema M.H."/>
            <person name="Devos D.P."/>
            <person name="Kaster A.-K."/>
            <person name="Ovreas L."/>
            <person name="Rohde M."/>
            <person name="Galperin M.Y."/>
            <person name="Jogler C."/>
        </authorList>
    </citation>
    <scope>NUCLEOTIDE SEQUENCE [LARGE SCALE GENOMIC DNA]</scope>
    <source>
        <strain evidence="4 5">OJF2</strain>
    </source>
</reference>
<dbReference type="Proteomes" id="UP000324233">
    <property type="component" value="Chromosome"/>
</dbReference>
<proteinExistence type="predicted"/>
<dbReference type="GO" id="GO:0008336">
    <property type="term" value="F:gamma-butyrobetaine dioxygenase activity"/>
    <property type="evidence" value="ECO:0007669"/>
    <property type="project" value="UniProtKB-EC"/>
</dbReference>
<dbReference type="InterPro" id="IPR038492">
    <property type="entry name" value="GBBH-like_N_sf"/>
</dbReference>
<dbReference type="KEGG" id="agv:OJF2_56330"/>
<feature type="domain" description="Gamma-butyrobetaine hydroxylase-like N-terminal" evidence="3">
    <location>
        <begin position="9"/>
        <end position="94"/>
    </location>
</feature>
<organism evidence="4 5">
    <name type="scientific">Aquisphaera giovannonii</name>
    <dbReference type="NCBI Taxonomy" id="406548"/>
    <lineage>
        <taxon>Bacteria</taxon>
        <taxon>Pseudomonadati</taxon>
        <taxon>Planctomycetota</taxon>
        <taxon>Planctomycetia</taxon>
        <taxon>Isosphaerales</taxon>
        <taxon>Isosphaeraceae</taxon>
        <taxon>Aquisphaera</taxon>
    </lineage>
</organism>
<dbReference type="InterPro" id="IPR010376">
    <property type="entry name" value="GBBH-like_N"/>
</dbReference>
<evidence type="ECO:0000259" key="3">
    <source>
        <dbReference type="Pfam" id="PF06155"/>
    </source>
</evidence>